<dbReference type="Gene3D" id="2.60.40.1180">
    <property type="entry name" value="Golgi alpha-mannosidase II"/>
    <property type="match status" value="1"/>
</dbReference>
<dbReference type="eggNOG" id="COG1501">
    <property type="taxonomic scope" value="Bacteria"/>
</dbReference>
<keyword evidence="2 5" id="KW-0326">Glycosidase</keyword>
<accession>C6L942</accession>
<evidence type="ECO:0000259" key="4">
    <source>
        <dbReference type="Pfam" id="PF21365"/>
    </source>
</evidence>
<evidence type="ECO:0000313" key="5">
    <source>
        <dbReference type="EMBL" id="EET62781.1"/>
    </source>
</evidence>
<dbReference type="SUPFAM" id="SSF51445">
    <property type="entry name" value="(Trans)glycosidases"/>
    <property type="match status" value="1"/>
</dbReference>
<dbReference type="InterPro" id="IPR017853">
    <property type="entry name" value="GH"/>
</dbReference>
<dbReference type="Pfam" id="PF21365">
    <property type="entry name" value="Glyco_hydro_31_3rd"/>
    <property type="match status" value="1"/>
</dbReference>
<comment type="similarity">
    <text evidence="1 2">Belongs to the glycosyl hydrolase 31 family.</text>
</comment>
<dbReference type="AlphaFoldDB" id="C6L942"/>
<evidence type="ECO:0000256" key="1">
    <source>
        <dbReference type="ARBA" id="ARBA00007806"/>
    </source>
</evidence>
<reference evidence="5" key="1">
    <citation type="submission" date="2009-07" db="EMBL/GenBank/DDBJ databases">
        <authorList>
            <person name="Weinstock G."/>
            <person name="Sodergren E."/>
            <person name="Clifton S."/>
            <person name="Fulton L."/>
            <person name="Fulton B."/>
            <person name="Courtney L."/>
            <person name="Fronick C."/>
            <person name="Harrison M."/>
            <person name="Strong C."/>
            <person name="Farmer C."/>
            <person name="Delahaunty K."/>
            <person name="Markovic C."/>
            <person name="Hall O."/>
            <person name="Minx P."/>
            <person name="Tomlinson C."/>
            <person name="Mitreva M."/>
            <person name="Nelson J."/>
            <person name="Hou S."/>
            <person name="Wollam A."/>
            <person name="Pepin K.H."/>
            <person name="Johnson M."/>
            <person name="Bhonagiri V."/>
            <person name="Nash W.E."/>
            <person name="Warren W."/>
            <person name="Chinwalla A."/>
            <person name="Mardis E.R."/>
            <person name="Wilson R.K."/>
        </authorList>
    </citation>
    <scope>NUCLEOTIDE SEQUENCE [LARGE SCALE GENOMIC DNA]</scope>
    <source>
        <strain evidence="5">DSM 14469</strain>
    </source>
</reference>
<dbReference type="InterPro" id="IPR051816">
    <property type="entry name" value="Glycosyl_Hydrolase_31"/>
</dbReference>
<dbReference type="InterPro" id="IPR013780">
    <property type="entry name" value="Glyco_hydro_b"/>
</dbReference>
<gene>
    <name evidence="5" type="ORF">BRYFOR_05132</name>
</gene>
<dbReference type="GO" id="GO:0005975">
    <property type="term" value="P:carbohydrate metabolic process"/>
    <property type="evidence" value="ECO:0007669"/>
    <property type="project" value="InterPro"/>
</dbReference>
<evidence type="ECO:0000259" key="3">
    <source>
        <dbReference type="Pfam" id="PF01055"/>
    </source>
</evidence>
<organism evidence="5 6">
    <name type="scientific">Marvinbryantia formatexigens DSM 14469</name>
    <dbReference type="NCBI Taxonomy" id="478749"/>
    <lineage>
        <taxon>Bacteria</taxon>
        <taxon>Bacillati</taxon>
        <taxon>Bacillota</taxon>
        <taxon>Clostridia</taxon>
        <taxon>Lachnospirales</taxon>
        <taxon>Lachnospiraceae</taxon>
        <taxon>Marvinbryantia</taxon>
    </lineage>
</organism>
<dbReference type="Gene3D" id="3.20.20.80">
    <property type="entry name" value="Glycosidases"/>
    <property type="match status" value="1"/>
</dbReference>
<protein>
    <submittedName>
        <fullName evidence="5">Glycosyl hydrolase, family 31</fullName>
        <ecNumber evidence="5">3.2.1.-</ecNumber>
    </submittedName>
</protein>
<dbReference type="GO" id="GO:0004553">
    <property type="term" value="F:hydrolase activity, hydrolyzing O-glycosyl compounds"/>
    <property type="evidence" value="ECO:0007669"/>
    <property type="project" value="InterPro"/>
</dbReference>
<keyword evidence="6" id="KW-1185">Reference proteome</keyword>
<name>C6L942_9FIRM</name>
<evidence type="ECO:0000256" key="2">
    <source>
        <dbReference type="RuleBase" id="RU361185"/>
    </source>
</evidence>
<dbReference type="PANTHER" id="PTHR43863">
    <property type="entry name" value="HYDROLASE, PUTATIVE (AFU_ORTHOLOGUE AFUA_1G03140)-RELATED"/>
    <property type="match status" value="1"/>
</dbReference>
<feature type="domain" description="Glycosyl hydrolase family 31 C-terminal" evidence="4">
    <location>
        <begin position="344"/>
        <end position="428"/>
    </location>
</feature>
<dbReference type="Proteomes" id="UP000005561">
    <property type="component" value="Unassembled WGS sequence"/>
</dbReference>
<sequence length="595" mass="65494">MIPKWAFGFWMSKMSYQSRDEVETVVKRAARFGMSMDVIHIDGWQTSGTDGLLEFDEERFPKPADMIAQLNENGVQLSLWMYPYILQYIGTDNKTVNPEFEKLERLGYLVKNADGSPCVFALSEGEGDVKGMVTGAVDFTNPDAAEYTKQKIRRLMELGVGVIKTDFSEEIPETAVFSDGTTGKETHNKYPLLYAKTIYEASKEVKEAQHKRAMLWGRSGYAGSQNYPANWAGDSSTHKNNLAAILRGGLSIGISGVSFWGFDIGGFYNCDYEGNRTKPTDEEYVRSAQMGLLSPLSRSHGQATPREPWEYSAEAQAAFLKINKFRYRLFPYLYSIACETCRTGVPMMRAMLLEFPEDLSARDVSTQYMLGDALLVAPVFDQQTQHVYLPAGSWINLNTGGRISGALWTCESCPLDELPLYFRENTVLPLLNNAGMHSPETFFEDFTICLNLVSEIHTTLYTDIARDTGINQDSAVEPNASVNADSAVEPDASVNADSAAPDARVNVDAAVEPNTSVNADSAAPDARDNVDSAAQTADGTAYTLDARLCGTTAVIETKLPCTGFVLYTPETLTEVIVNGKSFQPVSEGDACRITL</sequence>
<proteinExistence type="inferred from homology"/>
<evidence type="ECO:0000313" key="6">
    <source>
        <dbReference type="Proteomes" id="UP000005561"/>
    </source>
</evidence>
<dbReference type="EC" id="3.2.1.-" evidence="5"/>
<dbReference type="InterPro" id="IPR048395">
    <property type="entry name" value="Glyco_hydro_31_C"/>
</dbReference>
<dbReference type="InterPro" id="IPR000322">
    <property type="entry name" value="Glyco_hydro_31_TIM"/>
</dbReference>
<dbReference type="EMBL" id="ACCL02000001">
    <property type="protein sequence ID" value="EET62781.1"/>
    <property type="molecule type" value="Genomic_DNA"/>
</dbReference>
<dbReference type="STRING" id="168384.SAMN05660368_01753"/>
<comment type="caution">
    <text evidence="5">The sequence shown here is derived from an EMBL/GenBank/DDBJ whole genome shotgun (WGS) entry which is preliminary data.</text>
</comment>
<keyword evidence="2 5" id="KW-0378">Hydrolase</keyword>
<dbReference type="PANTHER" id="PTHR43863:SF2">
    <property type="entry name" value="MALTASE-GLUCOAMYLASE"/>
    <property type="match status" value="1"/>
</dbReference>
<dbReference type="SUPFAM" id="SSF51011">
    <property type="entry name" value="Glycosyl hydrolase domain"/>
    <property type="match status" value="1"/>
</dbReference>
<dbReference type="CDD" id="cd06593">
    <property type="entry name" value="GH31_xylosidase_YicI"/>
    <property type="match status" value="1"/>
</dbReference>
<feature type="domain" description="Glycoside hydrolase family 31 TIM barrel" evidence="3">
    <location>
        <begin position="1"/>
        <end position="335"/>
    </location>
</feature>
<dbReference type="Pfam" id="PF01055">
    <property type="entry name" value="Glyco_hydro_31_2nd"/>
    <property type="match status" value="1"/>
</dbReference>